<dbReference type="GO" id="GO:0070823">
    <property type="term" value="C:HDA1 complex"/>
    <property type="evidence" value="ECO:0007669"/>
    <property type="project" value="InterPro"/>
</dbReference>
<feature type="coiled-coil region" evidence="2">
    <location>
        <begin position="1367"/>
        <end position="1422"/>
    </location>
</feature>
<dbReference type="Proteomes" id="UP000030641">
    <property type="component" value="Unassembled WGS sequence"/>
</dbReference>
<evidence type="ECO:0000313" key="4">
    <source>
        <dbReference type="EMBL" id="KEQ94982.1"/>
    </source>
</evidence>
<feature type="region of interest" description="Disordered" evidence="3">
    <location>
        <begin position="774"/>
        <end position="793"/>
    </location>
</feature>
<dbReference type="InParanoid" id="A0A074YLJ0"/>
<accession>A0A074YLJ0</accession>
<evidence type="ECO:0008006" key="6">
    <source>
        <dbReference type="Google" id="ProtNLM"/>
    </source>
</evidence>
<keyword evidence="2" id="KW-0175">Coiled coil</keyword>
<gene>
    <name evidence="4" type="ORF">AUEXF2481DRAFT_29709</name>
</gene>
<evidence type="ECO:0000313" key="5">
    <source>
        <dbReference type="Proteomes" id="UP000030641"/>
    </source>
</evidence>
<name>A0A074YLJ0_AURSE</name>
<evidence type="ECO:0000256" key="2">
    <source>
        <dbReference type="SAM" id="Coils"/>
    </source>
</evidence>
<dbReference type="Pfam" id="PF11496">
    <property type="entry name" value="HDA2-3"/>
    <property type="match status" value="1"/>
</dbReference>
<feature type="compositionally biased region" description="Basic and acidic residues" evidence="3">
    <location>
        <begin position="86"/>
        <end position="102"/>
    </location>
</feature>
<dbReference type="GeneID" id="25364026"/>
<dbReference type="GO" id="GO:0003677">
    <property type="term" value="F:DNA binding"/>
    <property type="evidence" value="ECO:0007669"/>
    <property type="project" value="InterPro"/>
</dbReference>
<dbReference type="OMA" id="TTHSIEH"/>
<feature type="region of interest" description="Disordered" evidence="3">
    <location>
        <begin position="668"/>
        <end position="726"/>
    </location>
</feature>
<reference evidence="4 5" key="1">
    <citation type="journal article" date="2014" name="BMC Genomics">
        <title>Genome sequencing of four Aureobasidium pullulans varieties: biotechnological potential, stress tolerance, and description of new species.</title>
        <authorList>
            <person name="Gostin Ar C."/>
            <person name="Ohm R.A."/>
            <person name="Kogej T."/>
            <person name="Sonjak S."/>
            <person name="Turk M."/>
            <person name="Zajc J."/>
            <person name="Zalar P."/>
            <person name="Grube M."/>
            <person name="Sun H."/>
            <person name="Han J."/>
            <person name="Sharma A."/>
            <person name="Chiniquy J."/>
            <person name="Ngan C.Y."/>
            <person name="Lipzen A."/>
            <person name="Barry K."/>
            <person name="Grigoriev I.V."/>
            <person name="Gunde-Cimerman N."/>
        </authorList>
    </citation>
    <scope>NUCLEOTIDE SEQUENCE [LARGE SCALE GENOMIC DNA]</scope>
    <source>
        <strain evidence="4 5">EXF-2481</strain>
    </source>
</reference>
<dbReference type="OrthoDB" id="3647690at2759"/>
<dbReference type="InterPro" id="IPR021006">
    <property type="entry name" value="Hda2/3"/>
</dbReference>
<dbReference type="RefSeq" id="XP_013343438.1">
    <property type="nucleotide sequence ID" value="XM_013487984.1"/>
</dbReference>
<protein>
    <recommendedName>
        <fullName evidence="6">Chromo domain-containing protein</fullName>
    </recommendedName>
</protein>
<feature type="compositionally biased region" description="Low complexity" evidence="3">
    <location>
        <begin position="674"/>
        <end position="689"/>
    </location>
</feature>
<feature type="compositionally biased region" description="Polar residues" evidence="3">
    <location>
        <begin position="274"/>
        <end position="283"/>
    </location>
</feature>
<dbReference type="SUPFAM" id="SSF54160">
    <property type="entry name" value="Chromo domain-like"/>
    <property type="match status" value="1"/>
</dbReference>
<dbReference type="InterPro" id="IPR038609">
    <property type="entry name" value="HDA1_su2/3_sf"/>
</dbReference>
<feature type="compositionally biased region" description="Polar residues" evidence="3">
    <location>
        <begin position="356"/>
        <end position="377"/>
    </location>
</feature>
<feature type="compositionally biased region" description="Low complexity" evidence="3">
    <location>
        <begin position="779"/>
        <end position="789"/>
    </location>
</feature>
<feature type="compositionally biased region" description="Basic residues" evidence="3">
    <location>
        <begin position="200"/>
        <end position="210"/>
    </location>
</feature>
<feature type="region of interest" description="Disordered" evidence="3">
    <location>
        <begin position="1546"/>
        <end position="1602"/>
    </location>
</feature>
<feature type="region of interest" description="Disordered" evidence="3">
    <location>
        <begin position="812"/>
        <end position="864"/>
    </location>
</feature>
<feature type="compositionally biased region" description="Acidic residues" evidence="3">
    <location>
        <begin position="21"/>
        <end position="30"/>
    </location>
</feature>
<evidence type="ECO:0000256" key="1">
    <source>
        <dbReference type="ARBA" id="ARBA00011353"/>
    </source>
</evidence>
<feature type="coiled-coil region" evidence="2">
    <location>
        <begin position="877"/>
        <end position="904"/>
    </location>
</feature>
<dbReference type="HOGENOM" id="CLU_244234_0_0_1"/>
<sequence>MPKRKNGGSSGGPPAKKPRQDDEDEVDEVADDFFEIKSIIGERVNEYRVDWQDIGSKKFTPTWEPKENVTDAAIEEWEGKKRLKEQRKSEGTADKGKGKVRDTAGPSSGSFIQFDSDEEDDSKDTQRPSKPAASASRQPVTLKLKKPVKLVTETAESAPNSPEPPEKKPGRPSKSATRPQSEEDDDDDDGDVVLMEVTKPVKRGRGRPRKLLPEIGRQKEQDDEDVQFFNQPAGPAKSSPLQPSNRQKAIQDDGEVASSAPLKRGPGRPRKSLLSRSTEQLDQQSEKRKPGRPKKLSRATLDSSDEDSNDKLSRIRRKSGPQRTPVVPISIEMFDIPDDDAPIQVSEARTARVIPESSNEGAEDVPQTSRQHIQPNTAPVAVGNPSTPAGAARPDEAGTTEVEESDLDSAAAQLQRETRSAHKQLPVDVEQASRELDEDEDEEVSDFHSSQVLRGTQQEPVDHEEQSTSFVDAEESAALVDIIAISSSLDNVDDSTAMVDAAAASSLSAKNSPYEPGTTTGSTLTYSSINSSSGVHTMPVPVAISRRFAAGVVIPDSQSHLDGTSLHLSEPQIEQVDISMRDVEDVEDVEDDPTESQIVIEGNAEQGSIPESSVVQVQVQMSEDAPQPNVATQSEPSLDATIGNIINPEPILIAVSSPVAQVSEQILTRSVSPASEVAARSSSTSSAPPTEVPDKSTQTDSQQFGDSQSQQEDEISFQSQPNTPRALNQQIGQNTASVEVTTQQSHVEQAAQLVSFQQQQQNQPPPTLEFAVRSSAEDLTTSSSTGLLTQVPQLPVQRGPTLVASVQDTLTSQYQKPPSADSSSPIPAIPSQFSGTIGESAPSPIRAHTPNSNMSGPPRRTTKERVDAMRAAVKLRFEAEEIRIAAEEAAAETAEQAAEQAATRTAPAMSLSIPSVSSPKPASAVPARLMSPAVTDREVRSPSTVPPVEIIPEQAPEEYSRSERYETLLPGQEPQINASRAYVSQDLDMPDASVVDLDHNQHLVSLDFGTLQRSYYKGVFGDCKSFVDEFTLHKVWPAETGLAYEARAFIHRLHNYVNHPDLENVGTFDSTQASPATQAEWDESISSKFRFLKTLLDAAKRHNLHLALLVEPGRLAGILQNFLQATNIMYNVIDGENNVVNQSSTATMLLTTVTTAVDMPLLDMDMIVVLPGSLSDETITRTQKMLSHNTLVPTISLVVPFTIEHAERCLSSTVSESERLHVLVSTTTGERLNAGWQNGGNESDFSRKASDIIAWILNPAESDWPLYGLPEMKLIEAIPSQPSSEDELAINGDSNKRQLDAPEVPLAKKARVEESLPLTINPNDMHLPSGEIPHSHISDSVPASQHASTLQELNRARQQVSDWAQDMEKQQFNCEEQRAQMVQAQKERNEALESVQRVTNRLEGLQTKNISLRDEVLDLKKQLGVAQVALLNHTIPERAELEQSKADTLAAVADRDKEIKRTKATEEQLDYLRDQYQSRSNENTSLAAANTEQERRISALEIRASGEQARLRTINVATYTDKVMDDNRRLKIMLREREGTIQRVTEENVRLRETTRGRVGTRATSIPRSPARANARESLSRQGSPSIDKRPPHPLSKSTTKE</sequence>
<dbReference type="InterPro" id="IPR017956">
    <property type="entry name" value="AT_hook_DNA-bd_motif"/>
</dbReference>
<evidence type="ECO:0000256" key="3">
    <source>
        <dbReference type="SAM" id="MobiDB-lite"/>
    </source>
</evidence>
<dbReference type="Gene3D" id="3.40.50.12360">
    <property type="match status" value="1"/>
</dbReference>
<organism evidence="4 5">
    <name type="scientific">Aureobasidium subglaciale (strain EXF-2481)</name>
    <name type="common">Aureobasidium pullulans var. subglaciale</name>
    <dbReference type="NCBI Taxonomy" id="1043005"/>
    <lineage>
        <taxon>Eukaryota</taxon>
        <taxon>Fungi</taxon>
        <taxon>Dikarya</taxon>
        <taxon>Ascomycota</taxon>
        <taxon>Pezizomycotina</taxon>
        <taxon>Dothideomycetes</taxon>
        <taxon>Dothideomycetidae</taxon>
        <taxon>Dothideales</taxon>
        <taxon>Saccotheciaceae</taxon>
        <taxon>Aureobasidium</taxon>
    </lineage>
</organism>
<keyword evidence="5" id="KW-1185">Reference proteome</keyword>
<feature type="compositionally biased region" description="Polar residues" evidence="3">
    <location>
        <begin position="447"/>
        <end position="459"/>
    </location>
</feature>
<feature type="region of interest" description="Disordered" evidence="3">
    <location>
        <begin position="1"/>
        <end position="30"/>
    </location>
</feature>
<dbReference type="SMART" id="SM00384">
    <property type="entry name" value="AT_hook"/>
    <property type="match status" value="4"/>
</dbReference>
<feature type="compositionally biased region" description="Polar residues" evidence="3">
    <location>
        <begin position="239"/>
        <end position="248"/>
    </location>
</feature>
<feature type="compositionally biased region" description="Low complexity" evidence="3">
    <location>
        <begin position="149"/>
        <end position="160"/>
    </location>
</feature>
<feature type="compositionally biased region" description="Polar residues" evidence="3">
    <location>
        <begin position="716"/>
        <end position="726"/>
    </location>
</feature>
<dbReference type="EMBL" id="KL584760">
    <property type="protein sequence ID" value="KEQ94982.1"/>
    <property type="molecule type" value="Genomic_DNA"/>
</dbReference>
<feature type="compositionally biased region" description="Acidic residues" evidence="3">
    <location>
        <begin position="182"/>
        <end position="191"/>
    </location>
</feature>
<feature type="compositionally biased region" description="Basic and acidic residues" evidence="3">
    <location>
        <begin position="1546"/>
        <end position="1556"/>
    </location>
</feature>
<dbReference type="InterPro" id="IPR016197">
    <property type="entry name" value="Chromo-like_dom_sf"/>
</dbReference>
<dbReference type="PRINTS" id="PR00929">
    <property type="entry name" value="ATHOOK"/>
</dbReference>
<dbReference type="CDD" id="cd00024">
    <property type="entry name" value="CD_CSD"/>
    <property type="match status" value="1"/>
</dbReference>
<comment type="subunit">
    <text evidence="1">Component of the NuA4 histone acetyltransferase complex.</text>
</comment>
<dbReference type="Gene3D" id="2.40.50.40">
    <property type="match status" value="1"/>
</dbReference>
<feature type="region of interest" description="Disordered" evidence="3">
    <location>
        <begin position="50"/>
        <end position="464"/>
    </location>
</feature>
<proteinExistence type="predicted"/>
<feature type="compositionally biased region" description="Low complexity" evidence="3">
    <location>
        <begin position="696"/>
        <end position="710"/>
    </location>
</feature>
<feature type="compositionally biased region" description="Low complexity" evidence="3">
    <location>
        <begin position="817"/>
        <end position="831"/>
    </location>
</feature>